<dbReference type="InterPro" id="IPR036452">
    <property type="entry name" value="Ribo_hydro-like"/>
</dbReference>
<protein>
    <submittedName>
        <fullName evidence="4">Pyrimidine-specific ribonucleoside hydrolase</fullName>
    </submittedName>
</protein>
<reference evidence="5" key="1">
    <citation type="submission" date="2016-10" db="EMBL/GenBank/DDBJ databases">
        <authorList>
            <person name="Varghese N."/>
            <person name="Submissions S."/>
        </authorList>
    </citation>
    <scope>NUCLEOTIDE SEQUENCE [LARGE SCALE GENOMIC DNA]</scope>
    <source>
        <strain evidence="5">N6PO6</strain>
    </source>
</reference>
<dbReference type="AlphaFoldDB" id="A0A1I5B291"/>
<evidence type="ECO:0000256" key="2">
    <source>
        <dbReference type="ARBA" id="ARBA00023295"/>
    </source>
</evidence>
<dbReference type="STRING" id="1367852.SAMN05216516_11428"/>
<dbReference type="Pfam" id="PF01156">
    <property type="entry name" value="IU_nuc_hydro"/>
    <property type="match status" value="1"/>
</dbReference>
<keyword evidence="2" id="KW-0326">Glycosidase</keyword>
<dbReference type="EMBL" id="FOVC01000014">
    <property type="protein sequence ID" value="SFN68848.1"/>
    <property type="molecule type" value="Genomic_DNA"/>
</dbReference>
<keyword evidence="1 4" id="KW-0378">Hydrolase</keyword>
<evidence type="ECO:0000313" key="5">
    <source>
        <dbReference type="Proteomes" id="UP000242222"/>
    </source>
</evidence>
<organism evidence="4 5">
    <name type="scientific">Izhakiella capsodis</name>
    <dbReference type="NCBI Taxonomy" id="1367852"/>
    <lineage>
        <taxon>Bacteria</taxon>
        <taxon>Pseudomonadati</taxon>
        <taxon>Pseudomonadota</taxon>
        <taxon>Gammaproteobacteria</taxon>
        <taxon>Enterobacterales</taxon>
        <taxon>Erwiniaceae</taxon>
        <taxon>Izhakiella</taxon>
    </lineage>
</organism>
<dbReference type="Proteomes" id="UP000242222">
    <property type="component" value="Unassembled WGS sequence"/>
</dbReference>
<gene>
    <name evidence="4" type="ORF">SAMN05216516_11428</name>
</gene>
<keyword evidence="5" id="KW-1185">Reference proteome</keyword>
<dbReference type="PANTHER" id="PTHR12304:SF4">
    <property type="entry name" value="URIDINE NUCLEOSIDASE"/>
    <property type="match status" value="1"/>
</dbReference>
<sequence>MAGGALKPLMRSLVIAEEVHGVTGLGTTTLPPPICQPSAENAVPLIAHLLRTSSEPVTLAVTGPMSNIALLLSTWPALKSQIARIVFMGGAIHGGNVTPVAEFNIYVDPEAADIVLRSEVPLVMAGLNVTHQALVMPEDVSLIRALNNPVSSAVAEMLDFYMPIYRKHPRGLNGAAMHDPAVVAWLLHPELFTSEKRWVGVETWGHYPREMTVMAPFGQNGIAENVEVLTQINRTAFIELMIECLQRY</sequence>
<dbReference type="GO" id="GO:0006152">
    <property type="term" value="P:purine nucleoside catabolic process"/>
    <property type="evidence" value="ECO:0007669"/>
    <property type="project" value="TreeGrafter"/>
</dbReference>
<evidence type="ECO:0000259" key="3">
    <source>
        <dbReference type="Pfam" id="PF01156"/>
    </source>
</evidence>
<dbReference type="InterPro" id="IPR001910">
    <property type="entry name" value="Inosine/uridine_hydrolase_dom"/>
</dbReference>
<dbReference type="GO" id="GO:0008477">
    <property type="term" value="F:purine nucleosidase activity"/>
    <property type="evidence" value="ECO:0007669"/>
    <property type="project" value="TreeGrafter"/>
</dbReference>
<feature type="domain" description="Inosine/uridine-preferring nucleoside hydrolase" evidence="3">
    <location>
        <begin position="3"/>
        <end position="238"/>
    </location>
</feature>
<dbReference type="SUPFAM" id="SSF53590">
    <property type="entry name" value="Nucleoside hydrolase"/>
    <property type="match status" value="1"/>
</dbReference>
<evidence type="ECO:0000313" key="4">
    <source>
        <dbReference type="EMBL" id="SFN68848.1"/>
    </source>
</evidence>
<accession>A0A1I5B291</accession>
<proteinExistence type="predicted"/>
<evidence type="ECO:0000256" key="1">
    <source>
        <dbReference type="ARBA" id="ARBA00022801"/>
    </source>
</evidence>
<name>A0A1I5B291_9GAMM</name>
<dbReference type="InterPro" id="IPR023186">
    <property type="entry name" value="IUNH"/>
</dbReference>
<dbReference type="GO" id="GO:0005829">
    <property type="term" value="C:cytosol"/>
    <property type="evidence" value="ECO:0007669"/>
    <property type="project" value="TreeGrafter"/>
</dbReference>
<dbReference type="PANTHER" id="PTHR12304">
    <property type="entry name" value="INOSINE-URIDINE PREFERRING NUCLEOSIDE HYDROLASE"/>
    <property type="match status" value="1"/>
</dbReference>
<dbReference type="Gene3D" id="3.90.245.10">
    <property type="entry name" value="Ribonucleoside hydrolase-like"/>
    <property type="match status" value="1"/>
</dbReference>